<dbReference type="PRINTS" id="PR00743">
    <property type="entry name" value="GLHYDRLASE36"/>
</dbReference>
<protein>
    <submittedName>
        <fullName evidence="4">Alpha-galactosidase</fullName>
    </submittedName>
</protein>
<keyword evidence="2" id="KW-0326">Glycosidase</keyword>
<dbReference type="PANTHER" id="PTHR43053:SF3">
    <property type="entry name" value="ALPHA-GALACTOSIDASE C-RELATED"/>
    <property type="match status" value="1"/>
</dbReference>
<evidence type="ECO:0000313" key="5">
    <source>
        <dbReference type="Proteomes" id="UP000681341"/>
    </source>
</evidence>
<organism evidence="4 5">
    <name type="scientific">Glycomyces niveus</name>
    <dbReference type="NCBI Taxonomy" id="2820287"/>
    <lineage>
        <taxon>Bacteria</taxon>
        <taxon>Bacillati</taxon>
        <taxon>Actinomycetota</taxon>
        <taxon>Actinomycetes</taxon>
        <taxon>Glycomycetales</taxon>
        <taxon>Glycomycetaceae</taxon>
        <taxon>Glycomyces</taxon>
    </lineage>
</organism>
<dbReference type="CDD" id="cd14791">
    <property type="entry name" value="GH36"/>
    <property type="match status" value="1"/>
</dbReference>
<proteinExistence type="predicted"/>
<dbReference type="InterPro" id="IPR017853">
    <property type="entry name" value="GH"/>
</dbReference>
<feature type="region of interest" description="Disordered" evidence="3">
    <location>
        <begin position="1"/>
        <end position="27"/>
    </location>
</feature>
<dbReference type="SUPFAM" id="SSF51445">
    <property type="entry name" value="(Trans)glycosidases"/>
    <property type="match status" value="1"/>
</dbReference>
<dbReference type="InterPro" id="IPR050985">
    <property type="entry name" value="Alpha-glycosidase_related"/>
</dbReference>
<evidence type="ECO:0000256" key="1">
    <source>
        <dbReference type="ARBA" id="ARBA00022801"/>
    </source>
</evidence>
<dbReference type="InterPro" id="IPR013785">
    <property type="entry name" value="Aldolase_TIM"/>
</dbReference>
<dbReference type="InterPro" id="IPR038417">
    <property type="entry name" value="Alpga-gal_N_sf"/>
</dbReference>
<dbReference type="Pfam" id="PF02065">
    <property type="entry name" value="Melibiase"/>
    <property type="match status" value="1"/>
</dbReference>
<dbReference type="Gene3D" id="2.70.98.60">
    <property type="entry name" value="alpha-galactosidase from lactobacil brevis"/>
    <property type="match status" value="1"/>
</dbReference>
<evidence type="ECO:0000256" key="2">
    <source>
        <dbReference type="ARBA" id="ARBA00023295"/>
    </source>
</evidence>
<dbReference type="PANTHER" id="PTHR43053">
    <property type="entry name" value="GLYCOSIDASE FAMILY 31"/>
    <property type="match status" value="1"/>
</dbReference>
<dbReference type="Gene3D" id="3.20.20.70">
    <property type="entry name" value="Aldolase class I"/>
    <property type="match status" value="1"/>
</dbReference>
<dbReference type="InterPro" id="IPR002252">
    <property type="entry name" value="Glyco_hydro_36"/>
</dbReference>
<comment type="caution">
    <text evidence="4">The sequence shown here is derived from an EMBL/GenBank/DDBJ whole genome shotgun (WGS) entry which is preliminary data.</text>
</comment>
<gene>
    <name evidence="4" type="ORF">J5V16_16735</name>
</gene>
<keyword evidence="1" id="KW-0378">Hydrolase</keyword>
<dbReference type="Proteomes" id="UP000681341">
    <property type="component" value="Unassembled WGS sequence"/>
</dbReference>
<name>A0ABS3U9W8_9ACTN</name>
<accession>A0ABS3U9W8</accession>
<dbReference type="EMBL" id="JAGFNP010000009">
    <property type="protein sequence ID" value="MBO3734477.1"/>
    <property type="molecule type" value="Genomic_DNA"/>
</dbReference>
<keyword evidence="5" id="KW-1185">Reference proteome</keyword>
<reference evidence="4 5" key="1">
    <citation type="submission" date="2021-03" db="EMBL/GenBank/DDBJ databases">
        <title>Glycomyces sp. nov., a novel actinomycete isolated from soil.</title>
        <authorList>
            <person name="Yang X."/>
            <person name="Xu X."/>
        </authorList>
    </citation>
    <scope>NUCLEOTIDE SEQUENCE [LARGE SCALE GENOMIC DNA]</scope>
    <source>
        <strain evidence="4 5">NEAU-S30</strain>
    </source>
</reference>
<sequence>MPFPNATLPSDDPNWSEHMTATAPPPAGTAIEWTRPGLHLRFDTGADERPVHLVHWATGPGAPSVAAPSPIVDLSAAGEHRARHNQSLLLWGAGLRLRYTGHEADGDELRVHQRDPELGLEVTSVFRAAGPGLQIRQTVRNGAEDELVLLAVSSALIAVPEGAHDLLWGESEWLAEGRWHQRPLTDLLPNVNPEFHHRRNRGNVARTSHGSFSSGEFLPTGVLLTEGGPSLAWQVEASAGWHWEASQHEGTVTVGVYGPTDLYHQFTQRLAPGEAFTTVPAGCCVADGGRDAAFAALSDYRRAIREVRPVDARLPLVYNDFMNTLMAGPSTEKELPLIEAAAEAGAEYYCVDAGWYGTGNWWTDAGDWHEAPGHFTGGLVAVFDAIRAKGMRPGIWLEPEAVGANAKAARELPEEAFFQRHGRRVFETGHYQLDFRHPAARAHLDEAVDRLVEEFGIAFFKLDYNVNAGVGTDVDCDGPGAGLLGHTRAFRDWLSDAQRRHPGVLFENCGSGAMRMDYHLLSVAHLQSTSDQQDFRRYAPIAAAAPASVLPEQAGNWAYPDASMSIEETAFAMTAGVMGRLYLSGFLGGLGPERFALVREAVALHKDWRERIARSHPVWPLGLPGWDDDVIALQLEAGTESLLAVWSRGAAAEVALPGLRGRHVRQAYPVDLPVWAIRADGDVPVLRVPEGPAARIFTVQ</sequence>
<evidence type="ECO:0000256" key="3">
    <source>
        <dbReference type="SAM" id="MobiDB-lite"/>
    </source>
</evidence>
<evidence type="ECO:0000313" key="4">
    <source>
        <dbReference type="EMBL" id="MBO3734477.1"/>
    </source>
</evidence>